<feature type="region of interest" description="Disordered" evidence="1">
    <location>
        <begin position="78"/>
        <end position="102"/>
    </location>
</feature>
<evidence type="ECO:0000313" key="2">
    <source>
        <dbReference type="EMBL" id="KAK7436438.1"/>
    </source>
</evidence>
<protein>
    <submittedName>
        <fullName evidence="2">Uncharacterized protein</fullName>
    </submittedName>
</protein>
<evidence type="ECO:0000313" key="3">
    <source>
        <dbReference type="Proteomes" id="UP001498398"/>
    </source>
</evidence>
<feature type="region of interest" description="Disordered" evidence="1">
    <location>
        <begin position="53"/>
        <end position="72"/>
    </location>
</feature>
<organism evidence="2 3">
    <name type="scientific">Marasmiellus scandens</name>
    <dbReference type="NCBI Taxonomy" id="2682957"/>
    <lineage>
        <taxon>Eukaryota</taxon>
        <taxon>Fungi</taxon>
        <taxon>Dikarya</taxon>
        <taxon>Basidiomycota</taxon>
        <taxon>Agaricomycotina</taxon>
        <taxon>Agaricomycetes</taxon>
        <taxon>Agaricomycetidae</taxon>
        <taxon>Agaricales</taxon>
        <taxon>Marasmiineae</taxon>
        <taxon>Omphalotaceae</taxon>
        <taxon>Marasmiellus</taxon>
    </lineage>
</organism>
<feature type="region of interest" description="Disordered" evidence="1">
    <location>
        <begin position="1"/>
        <end position="36"/>
    </location>
</feature>
<dbReference type="Proteomes" id="UP001498398">
    <property type="component" value="Unassembled WGS sequence"/>
</dbReference>
<dbReference type="EMBL" id="JBANRG010000094">
    <property type="protein sequence ID" value="KAK7436438.1"/>
    <property type="molecule type" value="Genomic_DNA"/>
</dbReference>
<accession>A0ABR1IRG8</accession>
<gene>
    <name evidence="2" type="ORF">VKT23_019150</name>
</gene>
<sequence>MPGEYAPDEAHVSNKPHLQVRGITFPSGGNRTPNVDEVEDLRGQEDVANVATDHVQQDPPQEEPNEEEDTSAQLITKTELTSDLNWADEVEQNEEPKGMGTN</sequence>
<name>A0ABR1IRG8_9AGAR</name>
<feature type="compositionally biased region" description="Acidic residues" evidence="1">
    <location>
        <begin position="60"/>
        <end position="70"/>
    </location>
</feature>
<reference evidence="2 3" key="1">
    <citation type="submission" date="2024-01" db="EMBL/GenBank/DDBJ databases">
        <title>A draft genome for the cacao thread blight pathogen Marasmiellus scandens.</title>
        <authorList>
            <person name="Baruah I.K."/>
            <person name="Leung J."/>
            <person name="Bukari Y."/>
            <person name="Amoako-Attah I."/>
            <person name="Meinhardt L.W."/>
            <person name="Bailey B.A."/>
            <person name="Cohen S.P."/>
        </authorList>
    </citation>
    <scope>NUCLEOTIDE SEQUENCE [LARGE SCALE GENOMIC DNA]</scope>
    <source>
        <strain evidence="2 3">GH-19</strain>
    </source>
</reference>
<keyword evidence="3" id="KW-1185">Reference proteome</keyword>
<evidence type="ECO:0000256" key="1">
    <source>
        <dbReference type="SAM" id="MobiDB-lite"/>
    </source>
</evidence>
<proteinExistence type="predicted"/>
<comment type="caution">
    <text evidence="2">The sequence shown here is derived from an EMBL/GenBank/DDBJ whole genome shotgun (WGS) entry which is preliminary data.</text>
</comment>